<feature type="transmembrane region" description="Helical" evidence="1">
    <location>
        <begin position="341"/>
        <end position="363"/>
    </location>
</feature>
<dbReference type="RefSeq" id="WP_307227749.1">
    <property type="nucleotide sequence ID" value="NZ_JAUSTT010000006.1"/>
</dbReference>
<accession>A0ABT9WQ62</accession>
<gene>
    <name evidence="4" type="ORF">J2S08_001265</name>
</gene>
<evidence type="ECO:0000313" key="4">
    <source>
        <dbReference type="EMBL" id="MDQ0175431.1"/>
    </source>
</evidence>
<dbReference type="PANTHER" id="PTHR37810">
    <property type="entry name" value="IMMUNITY PROTEIN SDPI"/>
    <property type="match status" value="1"/>
</dbReference>
<feature type="transmembrane region" description="Helical" evidence="1">
    <location>
        <begin position="233"/>
        <end position="255"/>
    </location>
</feature>
<keyword evidence="1" id="KW-1133">Transmembrane helix</keyword>
<organism evidence="4 5">
    <name type="scientific">Bacillus chungangensis</name>
    <dbReference type="NCBI Taxonomy" id="587633"/>
    <lineage>
        <taxon>Bacteria</taxon>
        <taxon>Bacillati</taxon>
        <taxon>Bacillota</taxon>
        <taxon>Bacilli</taxon>
        <taxon>Bacillales</taxon>
        <taxon>Bacillaceae</taxon>
        <taxon>Bacillus</taxon>
    </lineage>
</organism>
<reference evidence="4 5" key="1">
    <citation type="submission" date="2023-07" db="EMBL/GenBank/DDBJ databases">
        <title>Genomic Encyclopedia of Type Strains, Phase IV (KMG-IV): sequencing the most valuable type-strain genomes for metagenomic binning, comparative biology and taxonomic classification.</title>
        <authorList>
            <person name="Goeker M."/>
        </authorList>
    </citation>
    <scope>NUCLEOTIDE SEQUENCE [LARGE SCALE GENOMIC DNA]</scope>
    <source>
        <strain evidence="4 5">DSM 23837</strain>
    </source>
</reference>
<name>A0ABT9WQ62_9BACI</name>
<dbReference type="Pfam" id="PF19124">
    <property type="entry name" value="DUF5808"/>
    <property type="match status" value="1"/>
</dbReference>
<evidence type="ECO:0000259" key="2">
    <source>
        <dbReference type="Pfam" id="PF07853"/>
    </source>
</evidence>
<keyword evidence="1" id="KW-0472">Membrane</keyword>
<feature type="transmembrane region" description="Helical" evidence="1">
    <location>
        <begin position="81"/>
        <end position="102"/>
    </location>
</feature>
<evidence type="ECO:0000313" key="5">
    <source>
        <dbReference type="Proteomes" id="UP001223586"/>
    </source>
</evidence>
<feature type="transmembrane region" description="Helical" evidence="1">
    <location>
        <begin position="261"/>
        <end position="287"/>
    </location>
</feature>
<dbReference type="PANTHER" id="PTHR37810:SF9">
    <property type="entry name" value="MEMBRANE PROTEIN"/>
    <property type="match status" value="1"/>
</dbReference>
<feature type="transmembrane region" description="Helical" evidence="1">
    <location>
        <begin position="51"/>
        <end position="69"/>
    </location>
</feature>
<keyword evidence="1" id="KW-0812">Transmembrane</keyword>
<dbReference type="PIRSF" id="PIRSF032908">
    <property type="entry name" value="UCP032908"/>
    <property type="match status" value="1"/>
</dbReference>
<dbReference type="EMBL" id="JAUSTT010000006">
    <property type="protein sequence ID" value="MDQ0175431.1"/>
    <property type="molecule type" value="Genomic_DNA"/>
</dbReference>
<dbReference type="InterPro" id="IPR012867">
    <property type="entry name" value="DUF1648"/>
</dbReference>
<proteinExistence type="predicted"/>
<feature type="domain" description="DUF1648" evidence="2">
    <location>
        <begin position="148"/>
        <end position="194"/>
    </location>
</feature>
<feature type="transmembrane region" description="Helical" evidence="1">
    <location>
        <begin position="138"/>
        <end position="157"/>
    </location>
</feature>
<dbReference type="Pfam" id="PF07853">
    <property type="entry name" value="DUF1648"/>
    <property type="match status" value="1"/>
</dbReference>
<dbReference type="InterPro" id="IPR014574">
    <property type="entry name" value="UCP032908"/>
</dbReference>
<feature type="transmembrane region" description="Helical" evidence="1">
    <location>
        <begin position="6"/>
        <end position="24"/>
    </location>
</feature>
<dbReference type="InterPro" id="IPR043831">
    <property type="entry name" value="DUF5808"/>
</dbReference>
<feature type="domain" description="DUF5808" evidence="3">
    <location>
        <begin position="322"/>
        <end position="347"/>
    </location>
</feature>
<dbReference type="Proteomes" id="UP001223586">
    <property type="component" value="Unassembled WGS sequence"/>
</dbReference>
<evidence type="ECO:0000259" key="3">
    <source>
        <dbReference type="Pfam" id="PF19124"/>
    </source>
</evidence>
<evidence type="ECO:0000256" key="1">
    <source>
        <dbReference type="SAM" id="Phobius"/>
    </source>
</evidence>
<protein>
    <submittedName>
        <fullName evidence="4">Membrane protein</fullName>
    </submittedName>
</protein>
<comment type="caution">
    <text evidence="4">The sequence shown here is derived from an EMBL/GenBank/DDBJ whole genome shotgun (WGS) entry which is preliminary data.</text>
</comment>
<feature type="transmembrane region" description="Helical" evidence="1">
    <location>
        <begin position="185"/>
        <end position="204"/>
    </location>
</feature>
<sequence length="364" mass="41391">MTLMIFLTIILFLAAIEISIPFLVKRDVVFGVSIPEGHIKDAKLASYKRRYSLSIFFISVASIAFYLLWINHDNPVEELIVLYGTAIQLGIIFLSMALYFYFHAKTMKRKKEQKWGENFKKVKMADLAIRSQDEMLPWYLFVLPMAVTVGLIAYTAVQYRILPEQIPFHWGADGMPDSFKAKNPFSVNVLPIILFIMQLLFLGINEATKRSGIKLSVANTEASRIRQLALRKYSSWFMFMTSTLITMLFSFLQLTTIHEGLVGSVVMFAVPFIFLLIILIGTAVFAIKVGTAGEHTETHPVEGISDFDDDLYWRAGIFYFNKNDPSIFVEKRFGVGWTINLANPIGYLIIFGPLVIIFLIAFLA</sequence>
<keyword evidence="5" id="KW-1185">Reference proteome</keyword>